<dbReference type="PROSITE" id="PS01063">
    <property type="entry name" value="SIGMA70_ECF"/>
    <property type="match status" value="1"/>
</dbReference>
<comment type="similarity">
    <text evidence="1 6">Belongs to the sigma-70 factor family. ECF subfamily.</text>
</comment>
<dbReference type="InterPro" id="IPR014284">
    <property type="entry name" value="RNA_pol_sigma-70_dom"/>
</dbReference>
<gene>
    <name evidence="10" type="ORF">J3R73_001250</name>
</gene>
<name>A0ABU0FBJ2_9HYPH</name>
<dbReference type="PANTHER" id="PTHR43133">
    <property type="entry name" value="RNA POLYMERASE ECF-TYPE SIGMA FACTO"/>
    <property type="match status" value="1"/>
</dbReference>
<organism evidence="10 11">
    <name type="scientific">Labrys monachus</name>
    <dbReference type="NCBI Taxonomy" id="217067"/>
    <lineage>
        <taxon>Bacteria</taxon>
        <taxon>Pseudomonadati</taxon>
        <taxon>Pseudomonadota</taxon>
        <taxon>Alphaproteobacteria</taxon>
        <taxon>Hyphomicrobiales</taxon>
        <taxon>Xanthobacteraceae</taxon>
        <taxon>Labrys</taxon>
    </lineage>
</organism>
<feature type="compositionally biased region" description="Basic and acidic residues" evidence="7">
    <location>
        <begin position="14"/>
        <end position="26"/>
    </location>
</feature>
<keyword evidence="3 6" id="KW-0731">Sigma factor</keyword>
<evidence type="ECO:0000256" key="1">
    <source>
        <dbReference type="ARBA" id="ARBA00010641"/>
    </source>
</evidence>
<dbReference type="RefSeq" id="WP_307423809.1">
    <property type="nucleotide sequence ID" value="NZ_JAUSVK010000001.1"/>
</dbReference>
<dbReference type="Gene3D" id="1.10.1740.10">
    <property type="match status" value="1"/>
</dbReference>
<evidence type="ECO:0000256" key="7">
    <source>
        <dbReference type="SAM" id="MobiDB-lite"/>
    </source>
</evidence>
<evidence type="ECO:0000259" key="9">
    <source>
        <dbReference type="Pfam" id="PF08281"/>
    </source>
</evidence>
<evidence type="ECO:0000313" key="10">
    <source>
        <dbReference type="EMBL" id="MDQ0391458.1"/>
    </source>
</evidence>
<evidence type="ECO:0000313" key="11">
    <source>
        <dbReference type="Proteomes" id="UP001237448"/>
    </source>
</evidence>
<evidence type="ECO:0000256" key="5">
    <source>
        <dbReference type="ARBA" id="ARBA00023163"/>
    </source>
</evidence>
<accession>A0ABU0FBJ2</accession>
<protein>
    <recommendedName>
        <fullName evidence="6">RNA polymerase sigma factor</fullName>
    </recommendedName>
</protein>
<keyword evidence="5 6" id="KW-0804">Transcription</keyword>
<keyword evidence="11" id="KW-1185">Reference proteome</keyword>
<dbReference type="CDD" id="cd06171">
    <property type="entry name" value="Sigma70_r4"/>
    <property type="match status" value="1"/>
</dbReference>
<sequence>MTEKAPTGLLTEKPPTDARREQKEKTPTELLVAEIPYLRAFAISLSGSIHAADDLVQDTLVKAWSKFDTFAPGTNLRAWLITILRNNFYSIYRKRRSEVQDVDGMYAEQLSTRGGQESGLEMHEFRHALEQLSEEHREVLLMVGVMGFSYEEAAEVCDVALGTVKSRVNRARARLAEILGLASVDDIGPDPVNSGILNKPAKYF</sequence>
<dbReference type="InterPro" id="IPR013325">
    <property type="entry name" value="RNA_pol_sigma_r2"/>
</dbReference>
<evidence type="ECO:0000256" key="4">
    <source>
        <dbReference type="ARBA" id="ARBA00023125"/>
    </source>
</evidence>
<comment type="caution">
    <text evidence="10">The sequence shown here is derived from an EMBL/GenBank/DDBJ whole genome shotgun (WGS) entry which is preliminary data.</text>
</comment>
<dbReference type="InterPro" id="IPR007627">
    <property type="entry name" value="RNA_pol_sigma70_r2"/>
</dbReference>
<dbReference type="InterPro" id="IPR036388">
    <property type="entry name" value="WH-like_DNA-bd_sf"/>
</dbReference>
<evidence type="ECO:0000256" key="2">
    <source>
        <dbReference type="ARBA" id="ARBA00023015"/>
    </source>
</evidence>
<reference evidence="10 11" key="1">
    <citation type="submission" date="2023-07" db="EMBL/GenBank/DDBJ databases">
        <title>Genomic Encyclopedia of Type Strains, Phase IV (KMG-IV): sequencing the most valuable type-strain genomes for metagenomic binning, comparative biology and taxonomic classification.</title>
        <authorList>
            <person name="Goeker M."/>
        </authorList>
    </citation>
    <scope>NUCLEOTIDE SEQUENCE [LARGE SCALE GENOMIC DNA]</scope>
    <source>
        <strain evidence="10 11">DSM 5896</strain>
    </source>
</reference>
<dbReference type="SUPFAM" id="SSF88946">
    <property type="entry name" value="Sigma2 domain of RNA polymerase sigma factors"/>
    <property type="match status" value="1"/>
</dbReference>
<keyword evidence="4 6" id="KW-0238">DNA-binding</keyword>
<dbReference type="InterPro" id="IPR013249">
    <property type="entry name" value="RNA_pol_sigma70_r4_t2"/>
</dbReference>
<dbReference type="NCBIfam" id="NF009199">
    <property type="entry name" value="PRK12547.1"/>
    <property type="match status" value="1"/>
</dbReference>
<dbReference type="InterPro" id="IPR000838">
    <property type="entry name" value="RNA_pol_sigma70_ECF_CS"/>
</dbReference>
<dbReference type="InterPro" id="IPR039425">
    <property type="entry name" value="RNA_pol_sigma-70-like"/>
</dbReference>
<dbReference type="SUPFAM" id="SSF88659">
    <property type="entry name" value="Sigma3 and sigma4 domains of RNA polymerase sigma factors"/>
    <property type="match status" value="1"/>
</dbReference>
<dbReference type="PANTHER" id="PTHR43133:SF25">
    <property type="entry name" value="RNA POLYMERASE SIGMA FACTOR RFAY-RELATED"/>
    <property type="match status" value="1"/>
</dbReference>
<evidence type="ECO:0000259" key="8">
    <source>
        <dbReference type="Pfam" id="PF04542"/>
    </source>
</evidence>
<feature type="domain" description="RNA polymerase sigma-70 region 2" evidence="8">
    <location>
        <begin position="35"/>
        <end position="96"/>
    </location>
</feature>
<evidence type="ECO:0000256" key="6">
    <source>
        <dbReference type="RuleBase" id="RU000716"/>
    </source>
</evidence>
<dbReference type="NCBIfam" id="TIGR02937">
    <property type="entry name" value="sigma70-ECF"/>
    <property type="match status" value="1"/>
</dbReference>
<dbReference type="Gene3D" id="1.10.10.10">
    <property type="entry name" value="Winged helix-like DNA-binding domain superfamily/Winged helix DNA-binding domain"/>
    <property type="match status" value="1"/>
</dbReference>
<feature type="domain" description="RNA polymerase sigma factor 70 region 4 type 2" evidence="9">
    <location>
        <begin position="124"/>
        <end position="175"/>
    </location>
</feature>
<dbReference type="EMBL" id="JAUSVK010000001">
    <property type="protein sequence ID" value="MDQ0391458.1"/>
    <property type="molecule type" value="Genomic_DNA"/>
</dbReference>
<keyword evidence="2 6" id="KW-0805">Transcription regulation</keyword>
<proteinExistence type="inferred from homology"/>
<dbReference type="Proteomes" id="UP001237448">
    <property type="component" value="Unassembled WGS sequence"/>
</dbReference>
<dbReference type="Pfam" id="PF04542">
    <property type="entry name" value="Sigma70_r2"/>
    <property type="match status" value="1"/>
</dbReference>
<feature type="region of interest" description="Disordered" evidence="7">
    <location>
        <begin position="1"/>
        <end position="26"/>
    </location>
</feature>
<evidence type="ECO:0000256" key="3">
    <source>
        <dbReference type="ARBA" id="ARBA00023082"/>
    </source>
</evidence>
<dbReference type="InterPro" id="IPR013324">
    <property type="entry name" value="RNA_pol_sigma_r3/r4-like"/>
</dbReference>
<dbReference type="Pfam" id="PF08281">
    <property type="entry name" value="Sigma70_r4_2"/>
    <property type="match status" value="1"/>
</dbReference>